<feature type="transmembrane region" description="Helical" evidence="2">
    <location>
        <begin position="79"/>
        <end position="99"/>
    </location>
</feature>
<sequence length="454" mass="52477">MIQAFWREIAQTGVRTGLAPTEVQKIRLLNSIAFIGSLTFGLYLPIFLVLQIKSAIFTTLLGDLLALLPIYFNHIGKYVLARFFFCIAMSMYLATIGIIFGEAVGMEHTLFAMGTIPAIFFNKRRHIFGLILFTMVLFTLVKFSFYVVNPLIKHPIFSYFYSINVIITFSLLFITITGFKQEHESYEKMIEKKNENITDSLKYAQRIQKAILGNEEEVLCNFKEGFIFFKPRDIVSGDFFWFSQLFFNTEERSSKRILIAADCTGHGVPGAFMTVMGNALLDEIINEKCITTPHLILHELDRKIVATLQKQNFNQSDGMDMVILVIEEKDDNTKWVHWAGAKNPLYYVRNRQLHEIKGDKFPIGGNQSKIAKTFNTHTFELKDDYIFYLFTDGFQDQFGGKENRKYMVKHFRNFLFEISHLPLSVQKEKLEQEFTSWKGEREQTDDVLVIGVSV</sequence>
<dbReference type="InterPro" id="IPR001932">
    <property type="entry name" value="PPM-type_phosphatase-like_dom"/>
</dbReference>
<evidence type="ECO:0000313" key="4">
    <source>
        <dbReference type="EMBL" id="SFF57974.1"/>
    </source>
</evidence>
<dbReference type="PANTHER" id="PTHR43156:SF9">
    <property type="entry name" value="HAMP DOMAIN-CONTAINING PROTEIN"/>
    <property type="match status" value="1"/>
</dbReference>
<feature type="transmembrane region" description="Helical" evidence="2">
    <location>
        <begin position="128"/>
        <end position="147"/>
    </location>
</feature>
<proteinExistence type="predicted"/>
<dbReference type="Gene3D" id="3.60.40.10">
    <property type="entry name" value="PPM-type phosphatase domain"/>
    <property type="match status" value="1"/>
</dbReference>
<keyword evidence="5" id="KW-1185">Reference proteome</keyword>
<dbReference type="RefSeq" id="WP_091549425.1">
    <property type="nucleotide sequence ID" value="NZ_FONY01000066.1"/>
</dbReference>
<reference evidence="4 5" key="1">
    <citation type="submission" date="2016-10" db="EMBL/GenBank/DDBJ databases">
        <authorList>
            <person name="de Groot N.N."/>
        </authorList>
    </citation>
    <scope>NUCLEOTIDE SEQUENCE [LARGE SCALE GENOMIC DNA]</scope>
    <source>
        <strain>GEY</strain>
        <strain evidence="5">DSM 9560</strain>
    </source>
</reference>
<dbReference type="InterPro" id="IPR036457">
    <property type="entry name" value="PPM-type-like_dom_sf"/>
</dbReference>
<dbReference type="InterPro" id="IPR052016">
    <property type="entry name" value="Bact_Sigma-Reg"/>
</dbReference>
<evidence type="ECO:0000313" key="5">
    <source>
        <dbReference type="Proteomes" id="UP000199513"/>
    </source>
</evidence>
<name>A0A1I2JTR1_9BACT</name>
<keyword evidence="2" id="KW-0472">Membrane</keyword>
<keyword evidence="2" id="KW-0812">Transmembrane</keyword>
<dbReference type="EMBL" id="FONY01000066">
    <property type="protein sequence ID" value="SFF57974.1"/>
    <property type="molecule type" value="Genomic_DNA"/>
</dbReference>
<dbReference type="AlphaFoldDB" id="A0A1I2JTR1"/>
<keyword evidence="2" id="KW-1133">Transmembrane helix</keyword>
<gene>
    <name evidence="4" type="ORF">SAMN04488541_10669</name>
</gene>
<feature type="domain" description="PPM-type phosphatase" evidence="3">
    <location>
        <begin position="258"/>
        <end position="452"/>
    </location>
</feature>
<evidence type="ECO:0000256" key="2">
    <source>
        <dbReference type="SAM" id="Phobius"/>
    </source>
</evidence>
<protein>
    <submittedName>
        <fullName evidence="4">Serine phosphatase RsbU, regulator of sigma subunit</fullName>
    </submittedName>
</protein>
<dbReference type="Pfam" id="PF07228">
    <property type="entry name" value="SpoIIE"/>
    <property type="match status" value="1"/>
</dbReference>
<dbReference type="STRING" id="1003.SAMN04488541_10669"/>
<dbReference type="PANTHER" id="PTHR43156">
    <property type="entry name" value="STAGE II SPORULATION PROTEIN E-RELATED"/>
    <property type="match status" value="1"/>
</dbReference>
<keyword evidence="1" id="KW-0378">Hydrolase</keyword>
<dbReference type="Proteomes" id="UP000199513">
    <property type="component" value="Unassembled WGS sequence"/>
</dbReference>
<dbReference type="GO" id="GO:0016791">
    <property type="term" value="F:phosphatase activity"/>
    <property type="evidence" value="ECO:0007669"/>
    <property type="project" value="TreeGrafter"/>
</dbReference>
<feature type="transmembrane region" description="Helical" evidence="2">
    <location>
        <begin position="28"/>
        <end position="48"/>
    </location>
</feature>
<feature type="transmembrane region" description="Helical" evidence="2">
    <location>
        <begin position="159"/>
        <end position="179"/>
    </location>
</feature>
<evidence type="ECO:0000259" key="3">
    <source>
        <dbReference type="Pfam" id="PF07228"/>
    </source>
</evidence>
<dbReference type="OrthoDB" id="1119265at2"/>
<accession>A0A1I2JTR1</accession>
<organism evidence="4 5">
    <name type="scientific">Thermoflexibacter ruber</name>
    <dbReference type="NCBI Taxonomy" id="1003"/>
    <lineage>
        <taxon>Bacteria</taxon>
        <taxon>Pseudomonadati</taxon>
        <taxon>Bacteroidota</taxon>
        <taxon>Cytophagia</taxon>
        <taxon>Cytophagales</taxon>
        <taxon>Thermoflexibacteraceae</taxon>
        <taxon>Thermoflexibacter</taxon>
    </lineage>
</organism>
<evidence type="ECO:0000256" key="1">
    <source>
        <dbReference type="ARBA" id="ARBA00022801"/>
    </source>
</evidence>
<feature type="transmembrane region" description="Helical" evidence="2">
    <location>
        <begin position="54"/>
        <end position="72"/>
    </location>
</feature>